<evidence type="ECO:0000256" key="5">
    <source>
        <dbReference type="ARBA" id="ARBA00023136"/>
    </source>
</evidence>
<evidence type="ECO:0000313" key="8">
    <source>
        <dbReference type="Proteomes" id="UP000815325"/>
    </source>
</evidence>
<evidence type="ECO:0000256" key="2">
    <source>
        <dbReference type="ARBA" id="ARBA00022475"/>
    </source>
</evidence>
<protein>
    <recommendedName>
        <fullName evidence="9">EamA domain-containing protein</fullName>
    </recommendedName>
</protein>
<evidence type="ECO:0000256" key="6">
    <source>
        <dbReference type="SAM" id="Phobius"/>
    </source>
</evidence>
<reference evidence="7" key="1">
    <citation type="submission" date="2017-08" db="EMBL/GenBank/DDBJ databases">
        <authorList>
            <person name="Polle J.E."/>
            <person name="Barry K."/>
            <person name="Cushman J."/>
            <person name="Schmutz J."/>
            <person name="Tran D."/>
            <person name="Hathwaick L.T."/>
            <person name="Yim W.C."/>
            <person name="Jenkins J."/>
            <person name="Mckie-Krisberg Z.M."/>
            <person name="Prochnik S."/>
            <person name="Lindquist E."/>
            <person name="Dockter R.B."/>
            <person name="Adam C."/>
            <person name="Molina H."/>
            <person name="Bunkerborg J."/>
            <person name="Jin E."/>
            <person name="Buchheim M."/>
            <person name="Magnuson J."/>
        </authorList>
    </citation>
    <scope>NUCLEOTIDE SEQUENCE</scope>
    <source>
        <strain evidence="7">CCAP 19/18</strain>
    </source>
</reference>
<evidence type="ECO:0008006" key="9">
    <source>
        <dbReference type="Google" id="ProtNLM"/>
    </source>
</evidence>
<evidence type="ECO:0000256" key="1">
    <source>
        <dbReference type="ARBA" id="ARBA00004651"/>
    </source>
</evidence>
<feature type="transmembrane region" description="Helical" evidence="6">
    <location>
        <begin position="130"/>
        <end position="150"/>
    </location>
</feature>
<evidence type="ECO:0000256" key="4">
    <source>
        <dbReference type="ARBA" id="ARBA00022989"/>
    </source>
</evidence>
<keyword evidence="4 6" id="KW-1133">Transmembrane helix</keyword>
<evidence type="ECO:0000313" key="7">
    <source>
        <dbReference type="EMBL" id="KAF5837607.1"/>
    </source>
</evidence>
<dbReference type="Proteomes" id="UP000815325">
    <property type="component" value="Unassembled WGS sequence"/>
</dbReference>
<organism evidence="7 8">
    <name type="scientific">Dunaliella salina</name>
    <name type="common">Green alga</name>
    <name type="synonym">Protococcus salinus</name>
    <dbReference type="NCBI Taxonomy" id="3046"/>
    <lineage>
        <taxon>Eukaryota</taxon>
        <taxon>Viridiplantae</taxon>
        <taxon>Chlorophyta</taxon>
        <taxon>core chlorophytes</taxon>
        <taxon>Chlorophyceae</taxon>
        <taxon>CS clade</taxon>
        <taxon>Chlamydomonadales</taxon>
        <taxon>Dunaliellaceae</taxon>
        <taxon>Dunaliella</taxon>
    </lineage>
</organism>
<name>A0ABQ7GSL0_DUNSA</name>
<dbReference type="EMBL" id="MU069609">
    <property type="protein sequence ID" value="KAF5837607.1"/>
    <property type="molecule type" value="Genomic_DNA"/>
</dbReference>
<dbReference type="SUPFAM" id="SSF103481">
    <property type="entry name" value="Multidrug resistance efflux transporter EmrE"/>
    <property type="match status" value="1"/>
</dbReference>
<feature type="transmembrane region" description="Helical" evidence="6">
    <location>
        <begin position="162"/>
        <end position="184"/>
    </location>
</feature>
<keyword evidence="8" id="KW-1185">Reference proteome</keyword>
<feature type="transmembrane region" description="Helical" evidence="6">
    <location>
        <begin position="204"/>
        <end position="225"/>
    </location>
</feature>
<sequence length="292" mass="30405">MSGSEEAPWRAPRNCVDRALASALNWRSTSLGVAGSEVGLWMCLAFGLEVAGVQLTSATKTAFLNQVSMLITPLLVYASGHEVRFVEWLACGLGLLGSGLVAVDAMNSSGGEVDEEEVNANSQMGTSSEMVGLLLIMASAFFFALATVRLGRYSMLFDSLKLSTASACSLGVVSVVWVLCSSLGTPGGLAKEVAVVRFLMLNSFTLMVLLWLGFGPGALAAYLQASGQKVVPAAQAQVIYSTTPLWSAAFAMLVLDASDEAMGAVAWLGAAIMLGSSILVAISSQPGKSIHH</sequence>
<proteinExistence type="predicted"/>
<keyword evidence="2" id="KW-1003">Cell membrane</keyword>
<accession>A0ABQ7GSL0</accession>
<dbReference type="PANTHER" id="PTHR42920:SF23">
    <property type="entry name" value="EAMA DOMAIN-CONTAINING PROTEIN"/>
    <property type="match status" value="1"/>
</dbReference>
<dbReference type="PANTHER" id="PTHR42920">
    <property type="entry name" value="OS03G0707200 PROTEIN-RELATED"/>
    <property type="match status" value="1"/>
</dbReference>
<feature type="transmembrane region" description="Helical" evidence="6">
    <location>
        <begin position="261"/>
        <end position="282"/>
    </location>
</feature>
<keyword evidence="3 6" id="KW-0812">Transmembrane</keyword>
<comment type="caution">
    <text evidence="7">The sequence shown here is derived from an EMBL/GenBank/DDBJ whole genome shotgun (WGS) entry which is preliminary data.</text>
</comment>
<dbReference type="InterPro" id="IPR051258">
    <property type="entry name" value="Diverse_Substrate_Transporter"/>
</dbReference>
<dbReference type="InterPro" id="IPR037185">
    <property type="entry name" value="EmrE-like"/>
</dbReference>
<keyword evidence="5 6" id="KW-0472">Membrane</keyword>
<evidence type="ECO:0000256" key="3">
    <source>
        <dbReference type="ARBA" id="ARBA00022692"/>
    </source>
</evidence>
<gene>
    <name evidence="7" type="ORF">DUNSADRAFT_4110</name>
</gene>
<comment type="subcellular location">
    <subcellularLocation>
        <location evidence="1">Cell membrane</location>
        <topology evidence="1">Multi-pass membrane protein</topology>
    </subcellularLocation>
</comment>